<name>A0A7W4J0V8_9PROT</name>
<comment type="caution">
    <text evidence="1">The sequence shown here is derived from an EMBL/GenBank/DDBJ whole genome shotgun (WGS) entry which is preliminary data.</text>
</comment>
<dbReference type="RefSeq" id="WP_182979114.1">
    <property type="nucleotide sequence ID" value="NZ_BAABGB010000022.1"/>
</dbReference>
<dbReference type="Proteomes" id="UP000577891">
    <property type="component" value="Unassembled WGS sequence"/>
</dbReference>
<dbReference type="SUPFAM" id="SSF53474">
    <property type="entry name" value="alpha/beta-Hydrolases"/>
    <property type="match status" value="1"/>
</dbReference>
<evidence type="ECO:0000313" key="2">
    <source>
        <dbReference type="Proteomes" id="UP000577891"/>
    </source>
</evidence>
<dbReference type="EMBL" id="JABEQE010000008">
    <property type="protein sequence ID" value="MBB2172567.1"/>
    <property type="molecule type" value="Genomic_DNA"/>
</dbReference>
<evidence type="ECO:0000313" key="1">
    <source>
        <dbReference type="EMBL" id="MBB2172567.1"/>
    </source>
</evidence>
<dbReference type="Gene3D" id="3.40.50.1820">
    <property type="entry name" value="alpha/beta hydrolase"/>
    <property type="match status" value="1"/>
</dbReference>
<dbReference type="InterPro" id="IPR029058">
    <property type="entry name" value="AB_hydrolase_fold"/>
</dbReference>
<reference evidence="1 2" key="1">
    <citation type="submission" date="2020-04" db="EMBL/GenBank/DDBJ databases">
        <title>Description of novel Gluconacetobacter.</title>
        <authorList>
            <person name="Sombolestani A."/>
        </authorList>
    </citation>
    <scope>NUCLEOTIDE SEQUENCE [LARGE SCALE GENOMIC DNA]</scope>
    <source>
        <strain evidence="1 2">LMG 27724</strain>
    </source>
</reference>
<gene>
    <name evidence="1" type="ORF">HLH35_10635</name>
</gene>
<protein>
    <submittedName>
        <fullName evidence="1">Uncharacterized protein</fullName>
    </submittedName>
</protein>
<sequence length="521" mass="59744">MIDTLLFHKNNDVLVIIFSSLDVNRKENGKFDLYSFGNKGKFSTLLVRDLENSWYNMVDGKTPEEYSKKILSISKKYRTVVCFGFSMGGYAAILYGRKINASRIISVCPQVFINTESLKSRGDTRFIEHLTEAKKKYRHMVEDLTEEDKEISSNISIFYSEFEECDRLHASYFEEKVKCSTFILKNMSHSALSVINYFNITDKIIDNSVNGANASDALDELERIINNRLCSLRVLSANFVPSEARLNVSFSLINLSNISWSFSFTRDMKISALVKDSRGINIFVDKLEKLPEFFLRSGDSFDFFISIDIRELPEGTYDAYFNLREGEKVSYEDIGIAPIRLYFEVYKNVVFGDVFHDGHYTHRFTPYAKEAPDNIATRPIEEGQYPISSGQIKTDVGNIHKGAIHFSGLLNGFVFFGPYVNLEKGRYTAIINFRKIPSSGTAKLDVISKDNNTHARISVNFSALRRNMMKLEFTLMKNVENLEVRMFVYESDVGAIDKITINQKHNIFKYLYGLFVSLFSD</sequence>
<organism evidence="1 2">
    <name type="scientific">Gluconacetobacter asukensis</name>
    <dbReference type="NCBI Taxonomy" id="1017181"/>
    <lineage>
        <taxon>Bacteria</taxon>
        <taxon>Pseudomonadati</taxon>
        <taxon>Pseudomonadota</taxon>
        <taxon>Alphaproteobacteria</taxon>
        <taxon>Acetobacterales</taxon>
        <taxon>Acetobacteraceae</taxon>
        <taxon>Gluconacetobacter</taxon>
    </lineage>
</organism>
<keyword evidence="2" id="KW-1185">Reference proteome</keyword>
<dbReference type="AlphaFoldDB" id="A0A7W4J0V8"/>
<accession>A0A7W4J0V8</accession>
<proteinExistence type="predicted"/>